<reference evidence="3 4" key="1">
    <citation type="submission" date="2017-08" db="EMBL/GenBank/DDBJ databases">
        <title>Infants hospitalized years apart are colonized by the same room-sourced microbial strains.</title>
        <authorList>
            <person name="Brooks B."/>
            <person name="Olm M.R."/>
            <person name="Firek B.A."/>
            <person name="Baker R."/>
            <person name="Thomas B.C."/>
            <person name="Morowitz M.J."/>
            <person name="Banfield J.F."/>
        </authorList>
    </citation>
    <scope>NUCLEOTIDE SEQUENCE [LARGE SCALE GENOMIC DNA]</scope>
    <source>
        <strain evidence="3">S2_009_000_R2_73</strain>
    </source>
</reference>
<sequence length="213" mass="23071">MNYIALFSAVMLFSLAFIGQAEARKVRFFAIPGFGGGETIDLVYDLPDNPAFLREGKAFDLGYLNSSNGNAYVLYHGDRYSKLSDTDIARLKAMLGFDPTTKHRMEQASRGAGAGAGATGWGLVIFVAVGVLGLSVLIHKGLNVMRWMMRALTTPAAIGSDEAVSTPLEIRKKKLVNRQWSDTDHAARSPTPSAMQASSRSDAPVRAFGRRNV</sequence>
<name>A0A2W5HET3_9HYPH</name>
<protein>
    <submittedName>
        <fullName evidence="3">Uncharacterized protein</fullName>
    </submittedName>
</protein>
<dbReference type="Proteomes" id="UP000249769">
    <property type="component" value="Unassembled WGS sequence"/>
</dbReference>
<comment type="caution">
    <text evidence="3">The sequence shown here is derived from an EMBL/GenBank/DDBJ whole genome shotgun (WGS) entry which is preliminary data.</text>
</comment>
<evidence type="ECO:0000256" key="1">
    <source>
        <dbReference type="SAM" id="MobiDB-lite"/>
    </source>
</evidence>
<organism evidence="3 4">
    <name type="scientific">Agrobacterium fabrum</name>
    <dbReference type="NCBI Taxonomy" id="1176649"/>
    <lineage>
        <taxon>Bacteria</taxon>
        <taxon>Pseudomonadati</taxon>
        <taxon>Pseudomonadota</taxon>
        <taxon>Alphaproteobacteria</taxon>
        <taxon>Hyphomicrobiales</taxon>
        <taxon>Rhizobiaceae</taxon>
        <taxon>Rhizobium/Agrobacterium group</taxon>
        <taxon>Agrobacterium</taxon>
        <taxon>Agrobacterium tumefaciens complex</taxon>
    </lineage>
</organism>
<keyword evidence="2" id="KW-1133">Transmembrane helix</keyword>
<feature type="compositionally biased region" description="Polar residues" evidence="1">
    <location>
        <begin position="190"/>
        <end position="201"/>
    </location>
</feature>
<evidence type="ECO:0000256" key="2">
    <source>
        <dbReference type="SAM" id="Phobius"/>
    </source>
</evidence>
<evidence type="ECO:0000313" key="4">
    <source>
        <dbReference type="Proteomes" id="UP000249769"/>
    </source>
</evidence>
<proteinExistence type="predicted"/>
<evidence type="ECO:0000313" key="3">
    <source>
        <dbReference type="EMBL" id="PZP52179.1"/>
    </source>
</evidence>
<dbReference type="EMBL" id="QFOL01000057">
    <property type="protein sequence ID" value="PZP52179.1"/>
    <property type="molecule type" value="Genomic_DNA"/>
</dbReference>
<accession>A0A2W5HET3</accession>
<keyword evidence="2" id="KW-0472">Membrane</keyword>
<gene>
    <name evidence="3" type="ORF">DI595_07405</name>
</gene>
<dbReference type="AlphaFoldDB" id="A0A2W5HET3"/>
<feature type="region of interest" description="Disordered" evidence="1">
    <location>
        <begin position="179"/>
        <end position="213"/>
    </location>
</feature>
<keyword evidence="2" id="KW-0812">Transmembrane</keyword>
<feature type="transmembrane region" description="Helical" evidence="2">
    <location>
        <begin position="118"/>
        <end position="138"/>
    </location>
</feature>